<dbReference type="Proteomes" id="UP000714275">
    <property type="component" value="Unassembled WGS sequence"/>
</dbReference>
<evidence type="ECO:0000313" key="1">
    <source>
        <dbReference type="EMBL" id="KAG1780904.1"/>
    </source>
</evidence>
<organism evidence="1 2">
    <name type="scientific">Suillus placidus</name>
    <dbReference type="NCBI Taxonomy" id="48579"/>
    <lineage>
        <taxon>Eukaryota</taxon>
        <taxon>Fungi</taxon>
        <taxon>Dikarya</taxon>
        <taxon>Basidiomycota</taxon>
        <taxon>Agaricomycotina</taxon>
        <taxon>Agaricomycetes</taxon>
        <taxon>Agaricomycetidae</taxon>
        <taxon>Boletales</taxon>
        <taxon>Suillineae</taxon>
        <taxon>Suillaceae</taxon>
        <taxon>Suillus</taxon>
    </lineage>
</organism>
<accession>A0A9P7A1T6</accession>
<protein>
    <submittedName>
        <fullName evidence="1">Uncharacterized protein</fullName>
    </submittedName>
</protein>
<gene>
    <name evidence="1" type="ORF">EV702DRAFT_963291</name>
</gene>
<dbReference type="OrthoDB" id="3183574at2759"/>
<name>A0A9P7A1T6_9AGAM</name>
<keyword evidence="2" id="KW-1185">Reference proteome</keyword>
<sequence length="300" mass="34216">MHSLNGNFDDLCAELQRMILEELVLPDLMSFVDTRTENAASVSEYMDERHKMLLQTFVEDVKGFNDLLDTTGTVISSSSALHLFQAKVNALRLHMDIYVTHKFEEEVMSYLKATEEYKVKHKSERKTEHDSSAIQKIFKLEKGDKKIDVIITDWASAIIPILQFHSTVVMNYITARTLVSLYPNWMKENRGLVNPCMYLDNTTNLRTVLALMKYVNRGFDLSAEPFDLGVHNCDMSRYCPRATRNTIDGDTLHWDFKKIKTMGETAVACQNMSVVTWQLGGEDCEEDGDQQSLTYIGVGA</sequence>
<comment type="caution">
    <text evidence="1">The sequence shown here is derived from an EMBL/GenBank/DDBJ whole genome shotgun (WGS) entry which is preliminary data.</text>
</comment>
<proteinExistence type="predicted"/>
<reference evidence="1" key="1">
    <citation type="journal article" date="2020" name="New Phytol.">
        <title>Comparative genomics reveals dynamic genome evolution in host specialist ectomycorrhizal fungi.</title>
        <authorList>
            <person name="Lofgren L.A."/>
            <person name="Nguyen N.H."/>
            <person name="Vilgalys R."/>
            <person name="Ruytinx J."/>
            <person name="Liao H.L."/>
            <person name="Branco S."/>
            <person name="Kuo A."/>
            <person name="LaButti K."/>
            <person name="Lipzen A."/>
            <person name="Andreopoulos W."/>
            <person name="Pangilinan J."/>
            <person name="Riley R."/>
            <person name="Hundley H."/>
            <person name="Na H."/>
            <person name="Barry K."/>
            <person name="Grigoriev I.V."/>
            <person name="Stajich J.E."/>
            <person name="Kennedy P.G."/>
        </authorList>
    </citation>
    <scope>NUCLEOTIDE SEQUENCE</scope>
    <source>
        <strain evidence="1">DOB743</strain>
    </source>
</reference>
<dbReference type="EMBL" id="JABBWD010000007">
    <property type="protein sequence ID" value="KAG1780904.1"/>
    <property type="molecule type" value="Genomic_DNA"/>
</dbReference>
<evidence type="ECO:0000313" key="2">
    <source>
        <dbReference type="Proteomes" id="UP000714275"/>
    </source>
</evidence>
<dbReference type="AlphaFoldDB" id="A0A9P7A1T6"/>